<keyword evidence="4" id="KW-0336">GPI-anchor</keyword>
<dbReference type="EMBL" id="OX459119">
    <property type="protein sequence ID" value="CAI9094802.1"/>
    <property type="molecule type" value="Genomic_DNA"/>
</dbReference>
<dbReference type="PANTHER" id="PTHR32382:SF6">
    <property type="entry name" value="FASCICLIN-LIKE ARABINOGALACTAN PROTEIN 14"/>
    <property type="match status" value="1"/>
</dbReference>
<sequence length="280" mass="29067">MGMSTKLPITFILLLAFVSTTAAYNITKLLERDPNFSNFSDLITQSGVAKEMGTRNTVTVLAIPNDRIGDLAGKPPDVLKTILKTHVILDYYDLLKLEKLKGKPTIMTTMFQATGSAIYQQGFLNVTKNSQGTIVFASAVHGSPRDVTLLGSVLTQPFNLSILSVSGHILTPGVEEYTFTPPPAHAPAPSKPKAVPAPEPSAEAPSPDEAADAPTADSPAPTPADAPAPAADASDAPSADAPTADDAADAKSTKSASSKLFVSGALASFLVVMASVFAAF</sequence>
<feature type="compositionally biased region" description="Pro residues" evidence="11">
    <location>
        <begin position="180"/>
        <end position="199"/>
    </location>
</feature>
<dbReference type="FunFam" id="2.30.180.10:FF:000015">
    <property type="entry name" value="Fasciclin-like arabinogalactan protein 3"/>
    <property type="match status" value="1"/>
</dbReference>
<dbReference type="Gene3D" id="2.30.180.10">
    <property type="entry name" value="FAS1 domain"/>
    <property type="match status" value="1"/>
</dbReference>
<reference evidence="15" key="1">
    <citation type="submission" date="2023-03" db="EMBL/GenBank/DDBJ databases">
        <authorList>
            <person name="Julca I."/>
        </authorList>
    </citation>
    <scope>NUCLEOTIDE SEQUENCE</scope>
</reference>
<feature type="domain" description="FAS1" evidence="14">
    <location>
        <begin position="23"/>
        <end position="154"/>
    </location>
</feature>
<evidence type="ECO:0000313" key="15">
    <source>
        <dbReference type="EMBL" id="CAI9094802.1"/>
    </source>
</evidence>
<evidence type="ECO:0000256" key="2">
    <source>
        <dbReference type="ARBA" id="ARBA00007843"/>
    </source>
</evidence>
<keyword evidence="8" id="KW-0325">Glycoprotein</keyword>
<keyword evidence="3" id="KW-1003">Cell membrane</keyword>
<evidence type="ECO:0000256" key="9">
    <source>
        <dbReference type="ARBA" id="ARBA00023288"/>
    </source>
</evidence>
<accession>A0AAV1CK20</accession>
<dbReference type="SUPFAM" id="SSF82153">
    <property type="entry name" value="FAS1 domain"/>
    <property type="match status" value="1"/>
</dbReference>
<dbReference type="AlphaFoldDB" id="A0AAV1CK20"/>
<dbReference type="InterPro" id="IPR033254">
    <property type="entry name" value="Plant_FLA"/>
</dbReference>
<evidence type="ECO:0000256" key="13">
    <source>
        <dbReference type="SAM" id="SignalP"/>
    </source>
</evidence>
<comment type="similarity">
    <text evidence="2">Belongs to the fasciclin-like AGP family.</text>
</comment>
<dbReference type="PANTHER" id="PTHR32382">
    <property type="entry name" value="FASCICLIN-LIKE ARABINOGALACTAN PROTEIN"/>
    <property type="match status" value="1"/>
</dbReference>
<evidence type="ECO:0000256" key="8">
    <source>
        <dbReference type="ARBA" id="ARBA00023180"/>
    </source>
</evidence>
<evidence type="ECO:0000256" key="7">
    <source>
        <dbReference type="ARBA" id="ARBA00023136"/>
    </source>
</evidence>
<evidence type="ECO:0000256" key="10">
    <source>
        <dbReference type="ARBA" id="ARBA00024686"/>
    </source>
</evidence>
<dbReference type="Proteomes" id="UP001161247">
    <property type="component" value="Chromosome 2"/>
</dbReference>
<evidence type="ECO:0000256" key="5">
    <source>
        <dbReference type="ARBA" id="ARBA00022729"/>
    </source>
</evidence>
<feature type="chain" id="PRO_5043762892" evidence="13">
    <location>
        <begin position="24"/>
        <end position="280"/>
    </location>
</feature>
<keyword evidence="6" id="KW-0654">Proteoglycan</keyword>
<feature type="transmembrane region" description="Helical" evidence="12">
    <location>
        <begin position="260"/>
        <end position="279"/>
    </location>
</feature>
<proteinExistence type="inferred from homology"/>
<evidence type="ECO:0000256" key="11">
    <source>
        <dbReference type="SAM" id="MobiDB-lite"/>
    </source>
</evidence>
<feature type="signal peptide" evidence="13">
    <location>
        <begin position="1"/>
        <end position="23"/>
    </location>
</feature>
<evidence type="ECO:0000256" key="12">
    <source>
        <dbReference type="SAM" id="Phobius"/>
    </source>
</evidence>
<dbReference type="InterPro" id="IPR000782">
    <property type="entry name" value="FAS1_domain"/>
</dbReference>
<evidence type="ECO:0000313" key="16">
    <source>
        <dbReference type="Proteomes" id="UP001161247"/>
    </source>
</evidence>
<dbReference type="GO" id="GO:0005886">
    <property type="term" value="C:plasma membrane"/>
    <property type="evidence" value="ECO:0007669"/>
    <property type="project" value="UniProtKB-SubCell"/>
</dbReference>
<keyword evidence="12" id="KW-1133">Transmembrane helix</keyword>
<evidence type="ECO:0000256" key="6">
    <source>
        <dbReference type="ARBA" id="ARBA00022974"/>
    </source>
</evidence>
<organism evidence="15 16">
    <name type="scientific">Oldenlandia corymbosa var. corymbosa</name>
    <dbReference type="NCBI Taxonomy" id="529605"/>
    <lineage>
        <taxon>Eukaryota</taxon>
        <taxon>Viridiplantae</taxon>
        <taxon>Streptophyta</taxon>
        <taxon>Embryophyta</taxon>
        <taxon>Tracheophyta</taxon>
        <taxon>Spermatophyta</taxon>
        <taxon>Magnoliopsida</taxon>
        <taxon>eudicotyledons</taxon>
        <taxon>Gunneridae</taxon>
        <taxon>Pentapetalae</taxon>
        <taxon>asterids</taxon>
        <taxon>lamiids</taxon>
        <taxon>Gentianales</taxon>
        <taxon>Rubiaceae</taxon>
        <taxon>Rubioideae</taxon>
        <taxon>Spermacoceae</taxon>
        <taxon>Hedyotis-Oldenlandia complex</taxon>
        <taxon>Oldenlandia</taxon>
    </lineage>
</organism>
<keyword evidence="12" id="KW-0812">Transmembrane</keyword>
<keyword evidence="9" id="KW-0449">Lipoprotein</keyword>
<dbReference type="PROSITE" id="PS50213">
    <property type="entry name" value="FAS1"/>
    <property type="match status" value="1"/>
</dbReference>
<comment type="function">
    <text evidence="10">May be a cell surface adhesion protein.</text>
</comment>
<evidence type="ECO:0000256" key="4">
    <source>
        <dbReference type="ARBA" id="ARBA00022622"/>
    </source>
</evidence>
<name>A0AAV1CK20_OLDCO</name>
<keyword evidence="16" id="KW-1185">Reference proteome</keyword>
<evidence type="ECO:0000256" key="3">
    <source>
        <dbReference type="ARBA" id="ARBA00022475"/>
    </source>
</evidence>
<evidence type="ECO:0000256" key="1">
    <source>
        <dbReference type="ARBA" id="ARBA00004609"/>
    </source>
</evidence>
<comment type="subcellular location">
    <subcellularLocation>
        <location evidence="1">Cell membrane</location>
        <topology evidence="1">Lipid-anchor</topology>
        <topology evidence="1">GPI-anchor</topology>
    </subcellularLocation>
</comment>
<keyword evidence="7 12" id="KW-0472">Membrane</keyword>
<gene>
    <name evidence="15" type="ORF">OLC1_LOCUS5895</name>
</gene>
<feature type="compositionally biased region" description="Low complexity" evidence="11">
    <location>
        <begin position="200"/>
        <end position="219"/>
    </location>
</feature>
<evidence type="ECO:0000259" key="14">
    <source>
        <dbReference type="PROSITE" id="PS50213"/>
    </source>
</evidence>
<dbReference type="GO" id="GO:0098552">
    <property type="term" value="C:side of membrane"/>
    <property type="evidence" value="ECO:0007669"/>
    <property type="project" value="UniProtKB-KW"/>
</dbReference>
<keyword evidence="5 13" id="KW-0732">Signal</keyword>
<dbReference type="InterPro" id="IPR036378">
    <property type="entry name" value="FAS1_dom_sf"/>
</dbReference>
<feature type="compositionally biased region" description="Low complexity" evidence="11">
    <location>
        <begin position="227"/>
        <end position="245"/>
    </location>
</feature>
<feature type="region of interest" description="Disordered" evidence="11">
    <location>
        <begin position="180"/>
        <end position="256"/>
    </location>
</feature>
<protein>
    <submittedName>
        <fullName evidence="15">OLC1v1030599C1</fullName>
    </submittedName>
</protein>